<evidence type="ECO:0000313" key="1">
    <source>
        <dbReference type="EMBL" id="TXD87825.1"/>
    </source>
</evidence>
<dbReference type="RefSeq" id="WP_147087455.1">
    <property type="nucleotide sequence ID" value="NZ_VORN01000018.1"/>
</dbReference>
<sequence length="274" mass="31235">MTLNFKPVTVMLFALVLGINEGFAQFGFTNEIGIVAGPVAFQSDFGERQDFETNSGNTGYGIGLVHYINFTYRRQYSSRQSANFFNYHFKVRNELSFNKTNLDHFGKWVDEDRKSTNADKLRQHSGSAQNINIGSQLEFFPLSIRDFEALSYSFAPYISLGVQFTAYNPKVFTTFGDGNIDNSNNFYDSWVQATNPNFNEDNFLFDGAGSTFSVVGGVGTRYKLNLLSDLVIDLKWQYFLDDRVDGLDHNLESNKSNDWLVWLNIGYIHYLNSN</sequence>
<dbReference type="AlphaFoldDB" id="A0A5C6ZD75"/>
<keyword evidence="2" id="KW-1185">Reference proteome</keyword>
<comment type="caution">
    <text evidence="1">The sequence shown here is derived from an EMBL/GenBank/DDBJ whole genome shotgun (WGS) entry which is preliminary data.</text>
</comment>
<organism evidence="1 2">
    <name type="scientific">Subsaximicrobium wynnwilliamsii</name>
    <dbReference type="NCBI Taxonomy" id="291179"/>
    <lineage>
        <taxon>Bacteria</taxon>
        <taxon>Pseudomonadati</taxon>
        <taxon>Bacteroidota</taxon>
        <taxon>Flavobacteriia</taxon>
        <taxon>Flavobacteriales</taxon>
        <taxon>Flavobacteriaceae</taxon>
        <taxon>Subsaximicrobium</taxon>
    </lineage>
</organism>
<dbReference type="NCBIfam" id="NF047659">
    <property type="entry name" value="THC0290_0291_fam"/>
    <property type="match status" value="1"/>
</dbReference>
<dbReference type="EMBL" id="VORO01000019">
    <property type="protein sequence ID" value="TXD87825.1"/>
    <property type="molecule type" value="Genomic_DNA"/>
</dbReference>
<proteinExistence type="predicted"/>
<protein>
    <submittedName>
        <fullName evidence="1">Glutamate dehydrogenase</fullName>
    </submittedName>
</protein>
<evidence type="ECO:0000313" key="2">
    <source>
        <dbReference type="Proteomes" id="UP000321578"/>
    </source>
</evidence>
<name>A0A5C6ZD75_9FLAO</name>
<gene>
    <name evidence="1" type="ORF">ESY86_15230</name>
</gene>
<accession>A0A5C6ZD75</accession>
<dbReference type="Proteomes" id="UP000321578">
    <property type="component" value="Unassembled WGS sequence"/>
</dbReference>
<dbReference type="OrthoDB" id="1142271at2"/>
<reference evidence="1 2" key="1">
    <citation type="submission" date="2019-08" db="EMBL/GenBank/DDBJ databases">
        <title>Genomes of Subsaximicrobium wynnwilliamsii strains.</title>
        <authorList>
            <person name="Bowman J.P."/>
        </authorList>
    </citation>
    <scope>NUCLEOTIDE SEQUENCE [LARGE SCALE GENOMIC DNA]</scope>
    <source>
        <strain evidence="1 2">2-80-2</strain>
    </source>
</reference>